<accession>A0ABS5TGE1</accession>
<dbReference type="NCBIfam" id="TIGR02246">
    <property type="entry name" value="SgcJ/EcaC family oxidoreductase"/>
    <property type="match status" value="1"/>
</dbReference>
<sequence length="144" mass="15250">MDQAPAVIADVVRRMYEAWSTGDAAVFAADFAPDVQLVEVDGSVVKGTDAFVPAQQALFDTVLKGSRMVRAEVVSADLVGPGVGVVHAQATPLMAGEEQSPAGRRVMHLLVLAERDGRWQIVSVMGARVLSYETIARLDALGTS</sequence>
<gene>
    <name evidence="2" type="ORF">KIH74_14550</name>
</gene>
<name>A0ABS5TGE1_9ACTN</name>
<evidence type="ECO:0000259" key="1">
    <source>
        <dbReference type="Pfam" id="PF13474"/>
    </source>
</evidence>
<dbReference type="InterPro" id="IPR011944">
    <property type="entry name" value="Steroid_delta5-4_isomerase"/>
</dbReference>
<evidence type="ECO:0000313" key="2">
    <source>
        <dbReference type="EMBL" id="MBT0770157.1"/>
    </source>
</evidence>
<evidence type="ECO:0000313" key="3">
    <source>
        <dbReference type="Proteomes" id="UP001197247"/>
    </source>
</evidence>
<dbReference type="Gene3D" id="3.10.450.50">
    <property type="match status" value="1"/>
</dbReference>
<dbReference type="SUPFAM" id="SSF54427">
    <property type="entry name" value="NTF2-like"/>
    <property type="match status" value="1"/>
</dbReference>
<protein>
    <submittedName>
        <fullName evidence="2">SgcJ/EcaC family oxidoreductase</fullName>
    </submittedName>
</protein>
<dbReference type="EMBL" id="JAHBAY010000005">
    <property type="protein sequence ID" value="MBT0770157.1"/>
    <property type="molecule type" value="Genomic_DNA"/>
</dbReference>
<organism evidence="2 3">
    <name type="scientific">Kineosporia corallincola</name>
    <dbReference type="NCBI Taxonomy" id="2835133"/>
    <lineage>
        <taxon>Bacteria</taxon>
        <taxon>Bacillati</taxon>
        <taxon>Actinomycetota</taxon>
        <taxon>Actinomycetes</taxon>
        <taxon>Kineosporiales</taxon>
        <taxon>Kineosporiaceae</taxon>
        <taxon>Kineosporia</taxon>
    </lineage>
</organism>
<dbReference type="Pfam" id="PF13474">
    <property type="entry name" value="SnoaL_3"/>
    <property type="match status" value="1"/>
</dbReference>
<dbReference type="Proteomes" id="UP001197247">
    <property type="component" value="Unassembled WGS sequence"/>
</dbReference>
<dbReference type="InterPro" id="IPR037401">
    <property type="entry name" value="SnoaL-like"/>
</dbReference>
<proteinExistence type="predicted"/>
<dbReference type="InterPro" id="IPR032710">
    <property type="entry name" value="NTF2-like_dom_sf"/>
</dbReference>
<comment type="caution">
    <text evidence="2">The sequence shown here is derived from an EMBL/GenBank/DDBJ whole genome shotgun (WGS) entry which is preliminary data.</text>
</comment>
<keyword evidence="3" id="KW-1185">Reference proteome</keyword>
<reference evidence="2 3" key="1">
    <citation type="submission" date="2021-05" db="EMBL/GenBank/DDBJ databases">
        <title>Kineosporia and Streptomyces sp. nov. two new marine actinobacteria isolated from Coral.</title>
        <authorList>
            <person name="Buangrab K."/>
            <person name="Sutthacheep M."/>
            <person name="Yeemin T."/>
            <person name="Harunari E."/>
            <person name="Igarashi Y."/>
            <person name="Kanchanasin P."/>
            <person name="Tanasupawat S."/>
            <person name="Phongsopitanun W."/>
        </authorList>
    </citation>
    <scope>NUCLEOTIDE SEQUENCE [LARGE SCALE GENOMIC DNA]</scope>
    <source>
        <strain evidence="2 3">J2-2</strain>
    </source>
</reference>
<dbReference type="RefSeq" id="WP_214156448.1">
    <property type="nucleotide sequence ID" value="NZ_JAHBAY010000005.1"/>
</dbReference>
<feature type="domain" description="SnoaL-like" evidence="1">
    <location>
        <begin position="8"/>
        <end position="123"/>
    </location>
</feature>